<feature type="region of interest" description="Disordered" evidence="1">
    <location>
        <begin position="21"/>
        <end position="50"/>
    </location>
</feature>
<dbReference type="EMBL" id="MNCJ02000331">
    <property type="protein sequence ID" value="KAF5759092.1"/>
    <property type="molecule type" value="Genomic_DNA"/>
</dbReference>
<comment type="caution">
    <text evidence="3">The sequence shown here is derived from an EMBL/GenBank/DDBJ whole genome shotgun (WGS) entry which is preliminary data.</text>
</comment>
<feature type="chain" id="PRO_5039952551" evidence="2">
    <location>
        <begin position="20"/>
        <end position="123"/>
    </location>
</feature>
<sequence>MLLKMKLILILILIRSSNSDMSMDNEFDEDDVEDSSGPSDDDKQDPDYEPLEFRLNSKVASMARVDVTRKMTIQNLAGDDTVVTFRPEKHGEGYKYVANGWCTNFTKPNGINAPSSTILMQLS</sequence>
<reference evidence="3" key="2">
    <citation type="submission" date="2020-06" db="EMBL/GenBank/DDBJ databases">
        <title>Helianthus annuus Genome sequencing and assembly Release 2.</title>
        <authorList>
            <person name="Gouzy J."/>
            <person name="Langlade N."/>
            <person name="Munos S."/>
        </authorList>
    </citation>
    <scope>NUCLEOTIDE SEQUENCE</scope>
    <source>
        <tissue evidence="3">Leaves</tissue>
    </source>
</reference>
<feature type="signal peptide" evidence="2">
    <location>
        <begin position="1"/>
        <end position="19"/>
    </location>
</feature>
<evidence type="ECO:0000313" key="3">
    <source>
        <dbReference type="EMBL" id="KAF5759092.1"/>
    </source>
</evidence>
<evidence type="ECO:0000313" key="4">
    <source>
        <dbReference type="Proteomes" id="UP000215914"/>
    </source>
</evidence>
<evidence type="ECO:0000256" key="1">
    <source>
        <dbReference type="SAM" id="MobiDB-lite"/>
    </source>
</evidence>
<evidence type="ECO:0000256" key="2">
    <source>
        <dbReference type="SAM" id="SignalP"/>
    </source>
</evidence>
<organism evidence="3 4">
    <name type="scientific">Helianthus annuus</name>
    <name type="common">Common sunflower</name>
    <dbReference type="NCBI Taxonomy" id="4232"/>
    <lineage>
        <taxon>Eukaryota</taxon>
        <taxon>Viridiplantae</taxon>
        <taxon>Streptophyta</taxon>
        <taxon>Embryophyta</taxon>
        <taxon>Tracheophyta</taxon>
        <taxon>Spermatophyta</taxon>
        <taxon>Magnoliopsida</taxon>
        <taxon>eudicotyledons</taxon>
        <taxon>Gunneridae</taxon>
        <taxon>Pentapetalae</taxon>
        <taxon>asterids</taxon>
        <taxon>campanulids</taxon>
        <taxon>Asterales</taxon>
        <taxon>Asteraceae</taxon>
        <taxon>Asteroideae</taxon>
        <taxon>Heliantheae alliance</taxon>
        <taxon>Heliantheae</taxon>
        <taxon>Helianthus</taxon>
    </lineage>
</organism>
<dbReference type="Gramene" id="mRNA:HanXRQr2_Chr16g0737061">
    <property type="protein sequence ID" value="mRNA:HanXRQr2_Chr16g0737061"/>
    <property type="gene ID" value="HanXRQr2_Chr16g0737061"/>
</dbReference>
<keyword evidence="2" id="KW-0732">Signal</keyword>
<proteinExistence type="predicted"/>
<keyword evidence="4" id="KW-1185">Reference proteome</keyword>
<dbReference type="AlphaFoldDB" id="A0A9K3DRG1"/>
<reference evidence="3" key="1">
    <citation type="journal article" date="2017" name="Nature">
        <title>The sunflower genome provides insights into oil metabolism, flowering and Asterid evolution.</title>
        <authorList>
            <person name="Badouin H."/>
            <person name="Gouzy J."/>
            <person name="Grassa C.J."/>
            <person name="Murat F."/>
            <person name="Staton S.E."/>
            <person name="Cottret L."/>
            <person name="Lelandais-Briere C."/>
            <person name="Owens G.L."/>
            <person name="Carrere S."/>
            <person name="Mayjonade B."/>
            <person name="Legrand L."/>
            <person name="Gill N."/>
            <person name="Kane N.C."/>
            <person name="Bowers J.E."/>
            <person name="Hubner S."/>
            <person name="Bellec A."/>
            <person name="Berard A."/>
            <person name="Berges H."/>
            <person name="Blanchet N."/>
            <person name="Boniface M.C."/>
            <person name="Brunel D."/>
            <person name="Catrice O."/>
            <person name="Chaidir N."/>
            <person name="Claudel C."/>
            <person name="Donnadieu C."/>
            <person name="Faraut T."/>
            <person name="Fievet G."/>
            <person name="Helmstetter N."/>
            <person name="King M."/>
            <person name="Knapp S.J."/>
            <person name="Lai Z."/>
            <person name="Le Paslier M.C."/>
            <person name="Lippi Y."/>
            <person name="Lorenzon L."/>
            <person name="Mandel J.R."/>
            <person name="Marage G."/>
            <person name="Marchand G."/>
            <person name="Marquand E."/>
            <person name="Bret-Mestries E."/>
            <person name="Morien E."/>
            <person name="Nambeesan S."/>
            <person name="Nguyen T."/>
            <person name="Pegot-Espagnet P."/>
            <person name="Pouilly N."/>
            <person name="Raftis F."/>
            <person name="Sallet E."/>
            <person name="Schiex T."/>
            <person name="Thomas J."/>
            <person name="Vandecasteele C."/>
            <person name="Vares D."/>
            <person name="Vear F."/>
            <person name="Vautrin S."/>
            <person name="Crespi M."/>
            <person name="Mangin B."/>
            <person name="Burke J.M."/>
            <person name="Salse J."/>
            <person name="Munos S."/>
            <person name="Vincourt P."/>
            <person name="Rieseberg L.H."/>
            <person name="Langlade N.B."/>
        </authorList>
    </citation>
    <scope>NUCLEOTIDE SEQUENCE</scope>
    <source>
        <tissue evidence="3">Leaves</tissue>
    </source>
</reference>
<gene>
    <name evidence="3" type="ORF">HanXRQr2_Chr16g0737061</name>
</gene>
<name>A0A9K3DRG1_HELAN</name>
<accession>A0A9K3DRG1</accession>
<feature type="compositionally biased region" description="Acidic residues" evidence="1">
    <location>
        <begin position="23"/>
        <end position="34"/>
    </location>
</feature>
<dbReference type="Proteomes" id="UP000215914">
    <property type="component" value="Unassembled WGS sequence"/>
</dbReference>
<protein>
    <submittedName>
        <fullName evidence="3">Uncharacterized protein</fullName>
    </submittedName>
</protein>